<name>A0AAD7VHD4_QUISA</name>
<dbReference type="EMBL" id="JARAOO010000003">
    <property type="protein sequence ID" value="KAJ7975714.1"/>
    <property type="molecule type" value="Genomic_DNA"/>
</dbReference>
<keyword evidence="1" id="KW-0863">Zinc-finger</keyword>
<proteinExistence type="predicted"/>
<comment type="caution">
    <text evidence="1">The sequence shown here is derived from an EMBL/GenBank/DDBJ whole genome shotgun (WGS) entry which is preliminary data.</text>
</comment>
<dbReference type="KEGG" id="qsa:O6P43_005596"/>
<dbReference type="Proteomes" id="UP001163823">
    <property type="component" value="Chromosome 3"/>
</dbReference>
<dbReference type="GO" id="GO:0008270">
    <property type="term" value="F:zinc ion binding"/>
    <property type="evidence" value="ECO:0007669"/>
    <property type="project" value="UniProtKB-KW"/>
</dbReference>
<evidence type="ECO:0000313" key="1">
    <source>
        <dbReference type="EMBL" id="KAJ7975714.1"/>
    </source>
</evidence>
<dbReference type="AlphaFoldDB" id="A0AAD7VHD4"/>
<sequence length="102" mass="11858">MLEAKGMVLRKRQISDAMRNEPLLLDGDGHVFWILKSYSDDDTILLQDIKTWDGVAHDERWFTYSDEQRAEIEKYISSSRVKRLKIQDVGYNLPIGSNEAKV</sequence>
<organism evidence="1 2">
    <name type="scientific">Quillaja saponaria</name>
    <name type="common">Soap bark tree</name>
    <dbReference type="NCBI Taxonomy" id="32244"/>
    <lineage>
        <taxon>Eukaryota</taxon>
        <taxon>Viridiplantae</taxon>
        <taxon>Streptophyta</taxon>
        <taxon>Embryophyta</taxon>
        <taxon>Tracheophyta</taxon>
        <taxon>Spermatophyta</taxon>
        <taxon>Magnoliopsida</taxon>
        <taxon>eudicotyledons</taxon>
        <taxon>Gunneridae</taxon>
        <taxon>Pentapetalae</taxon>
        <taxon>rosids</taxon>
        <taxon>fabids</taxon>
        <taxon>Fabales</taxon>
        <taxon>Quillajaceae</taxon>
        <taxon>Quillaja</taxon>
    </lineage>
</organism>
<protein>
    <submittedName>
        <fullName evidence="1">Zinc-finger domain of monoamine-oxidase A repressor R1 protein</fullName>
    </submittedName>
</protein>
<keyword evidence="2" id="KW-1185">Reference proteome</keyword>
<evidence type="ECO:0000313" key="2">
    <source>
        <dbReference type="Proteomes" id="UP001163823"/>
    </source>
</evidence>
<keyword evidence="1" id="KW-0479">Metal-binding</keyword>
<accession>A0AAD7VHD4</accession>
<gene>
    <name evidence="1" type="ORF">O6P43_005596</name>
</gene>
<reference evidence="1" key="1">
    <citation type="journal article" date="2023" name="Science">
        <title>Elucidation of the pathway for biosynthesis of saponin adjuvants from the soapbark tree.</title>
        <authorList>
            <person name="Reed J."/>
            <person name="Orme A."/>
            <person name="El-Demerdash A."/>
            <person name="Owen C."/>
            <person name="Martin L.B.B."/>
            <person name="Misra R.C."/>
            <person name="Kikuchi S."/>
            <person name="Rejzek M."/>
            <person name="Martin A.C."/>
            <person name="Harkess A."/>
            <person name="Leebens-Mack J."/>
            <person name="Louveau T."/>
            <person name="Stephenson M.J."/>
            <person name="Osbourn A."/>
        </authorList>
    </citation>
    <scope>NUCLEOTIDE SEQUENCE</scope>
    <source>
        <strain evidence="1">S10</strain>
    </source>
</reference>
<keyword evidence="1" id="KW-0862">Zinc</keyword>